<reference evidence="3" key="1">
    <citation type="submission" date="2016-02" db="EMBL/GenBank/DDBJ databases">
        <authorList>
            <person name="Wibberg D."/>
        </authorList>
    </citation>
    <scope>NUCLEOTIDE SEQUENCE [LARGE SCALE GENOMIC DNA]</scope>
</reference>
<feature type="signal peptide" evidence="1">
    <location>
        <begin position="1"/>
        <end position="22"/>
    </location>
</feature>
<keyword evidence="3" id="KW-1185">Reference proteome</keyword>
<protein>
    <submittedName>
        <fullName evidence="2">Putative secreted protein</fullName>
    </submittedName>
</protein>
<evidence type="ECO:0000313" key="2">
    <source>
        <dbReference type="EMBL" id="SBW20484.1"/>
    </source>
</evidence>
<evidence type="ECO:0000313" key="3">
    <source>
        <dbReference type="Proteomes" id="UP000199013"/>
    </source>
</evidence>
<dbReference type="AlphaFoldDB" id="A0A1C3NW96"/>
<dbReference type="Proteomes" id="UP000199013">
    <property type="component" value="Unassembled WGS sequence"/>
</dbReference>
<keyword evidence="1" id="KW-0732">Signal</keyword>
<accession>A0A1C3NW96</accession>
<sequence>MRFPWKMLVAVAAVLFMTTAIALTVALGRNGPESRPAAISSADLTTLEFAERIDVGKCMADRGFRYLPEPPTPAERRFTYVLDDVAWARQHGYGIVPASDVAVTGTNERYFASLSPDRRVQAVAALAGSHGEVTVSVPGGGVVGSATDGCTALAQQRLYGDFPTWFHAKIITANLELSYVPRVRSDPAFIRALGEWSRCMGGRGFSTTGPNNLAEQLSDRIRGRTTADARDLEIETAVAEATCARQTLLATTAEGLDRRYRTETEARYHSEIQIRDRLREAALPHARQIVSAYRPG</sequence>
<organism evidence="2 3">
    <name type="scientific">Candidatus Protofrankia californiensis</name>
    <dbReference type="NCBI Taxonomy" id="1839754"/>
    <lineage>
        <taxon>Bacteria</taxon>
        <taxon>Bacillati</taxon>
        <taxon>Actinomycetota</taxon>
        <taxon>Actinomycetes</taxon>
        <taxon>Frankiales</taxon>
        <taxon>Frankiaceae</taxon>
        <taxon>Protofrankia</taxon>
    </lineage>
</organism>
<name>A0A1C3NW96_9ACTN</name>
<gene>
    <name evidence="2" type="ORF">FDG2_1708</name>
</gene>
<proteinExistence type="predicted"/>
<evidence type="ECO:0000256" key="1">
    <source>
        <dbReference type="SAM" id="SignalP"/>
    </source>
</evidence>
<feature type="chain" id="PRO_5008679499" evidence="1">
    <location>
        <begin position="23"/>
        <end position="296"/>
    </location>
</feature>
<dbReference type="EMBL" id="FLUV01000714">
    <property type="protein sequence ID" value="SBW20484.1"/>
    <property type="molecule type" value="Genomic_DNA"/>
</dbReference>